<proteinExistence type="inferred from homology"/>
<dbReference type="EMBL" id="JAVEPI010000005">
    <property type="protein sequence ID" value="KAK1441840.1"/>
    <property type="molecule type" value="Genomic_DNA"/>
</dbReference>
<dbReference type="InterPro" id="IPR006671">
    <property type="entry name" value="Cyclin_N"/>
</dbReference>
<dbReference type="Pfam" id="PF00134">
    <property type="entry name" value="Cyclin_N"/>
    <property type="match status" value="1"/>
</dbReference>
<organism evidence="4 5">
    <name type="scientific">Babesia gibsoni</name>
    <dbReference type="NCBI Taxonomy" id="33632"/>
    <lineage>
        <taxon>Eukaryota</taxon>
        <taxon>Sar</taxon>
        <taxon>Alveolata</taxon>
        <taxon>Apicomplexa</taxon>
        <taxon>Aconoidasida</taxon>
        <taxon>Piroplasmida</taxon>
        <taxon>Babesiidae</taxon>
        <taxon>Babesia</taxon>
    </lineage>
</organism>
<name>A0AAD8P7Q1_BABGI</name>
<evidence type="ECO:0000313" key="4">
    <source>
        <dbReference type="EMBL" id="KAK1441840.1"/>
    </source>
</evidence>
<feature type="compositionally biased region" description="Basic and acidic residues" evidence="2">
    <location>
        <begin position="361"/>
        <end position="384"/>
    </location>
</feature>
<dbReference type="PANTHER" id="PTHR10026">
    <property type="entry name" value="CYCLIN"/>
    <property type="match status" value="1"/>
</dbReference>
<sequence>MDVDTCVASSEESIDSETERVLRSYGCELIQKAGILLQLNAVTIATGQTILHKFYFNRSFKEFDIRETAAASCFLSAKLQENMRKVKDVAKVFDYIVNNETINQGPIHHLDEVFAKRIIKIEVEILVEFGFRIDSILICPHRYVLQYIYALFRNLDEYSGHSVNQVAQKAWGYLNDCMRTNLCCKTPPRVIAVGCLYMAATDLGIPLKKETSWFTIFDANWEDIVLVSEELDKLYSMGKAYYINVNEGKIKVPTPASPVPRSADHSRKTKSGHAEKDGGKRGGYGADDKAYGSRHDSKTEYSHHRGRDRPDSPGRRNRSDDRGSDRDPKRRYDDYRGSKNWNEVREYDRYGGRGPSPFSRSYDRRDSDDYSRRGDGHRDRDRRRSPSQGRDYRRSRR</sequence>
<dbReference type="Proteomes" id="UP001230268">
    <property type="component" value="Unassembled WGS sequence"/>
</dbReference>
<protein>
    <submittedName>
        <fullName evidence="4">Cyclin l like protein</fullName>
    </submittedName>
</protein>
<feature type="domain" description="Cyclin-like" evidence="3">
    <location>
        <begin position="28"/>
        <end position="127"/>
    </location>
</feature>
<gene>
    <name evidence="4" type="ORF">BgAZ_501720</name>
</gene>
<feature type="region of interest" description="Disordered" evidence="2">
    <location>
        <begin position="251"/>
        <end position="397"/>
    </location>
</feature>
<evidence type="ECO:0000256" key="2">
    <source>
        <dbReference type="SAM" id="MobiDB-lite"/>
    </source>
</evidence>
<keyword evidence="5" id="KW-1185">Reference proteome</keyword>
<evidence type="ECO:0000313" key="5">
    <source>
        <dbReference type="Proteomes" id="UP001230268"/>
    </source>
</evidence>
<dbReference type="PIRSF" id="PIRSF036580">
    <property type="entry name" value="Cyclin_L"/>
    <property type="match status" value="1"/>
</dbReference>
<dbReference type="InterPro" id="IPR043198">
    <property type="entry name" value="Cyclin/Ssn8"/>
</dbReference>
<dbReference type="CDD" id="cd20533">
    <property type="entry name" value="CYCLIN_CCNL_rpt2"/>
    <property type="match status" value="1"/>
</dbReference>
<keyword evidence="1" id="KW-0195">Cyclin</keyword>
<feature type="compositionally biased region" description="Basic and acidic residues" evidence="2">
    <location>
        <begin position="262"/>
        <end position="351"/>
    </location>
</feature>
<comment type="similarity">
    <text evidence="1">Belongs to the cyclin family.</text>
</comment>
<dbReference type="InterPro" id="IPR036915">
    <property type="entry name" value="Cyclin-like_sf"/>
</dbReference>
<dbReference type="InterPro" id="IPR013763">
    <property type="entry name" value="Cyclin-like_dom"/>
</dbReference>
<evidence type="ECO:0000259" key="3">
    <source>
        <dbReference type="SMART" id="SM00385"/>
    </source>
</evidence>
<evidence type="ECO:0000256" key="1">
    <source>
        <dbReference type="RuleBase" id="RU000383"/>
    </source>
</evidence>
<dbReference type="SMART" id="SM00385">
    <property type="entry name" value="CYCLIN"/>
    <property type="match status" value="2"/>
</dbReference>
<dbReference type="Gene3D" id="1.10.472.10">
    <property type="entry name" value="Cyclin-like"/>
    <property type="match status" value="2"/>
</dbReference>
<dbReference type="GO" id="GO:0006357">
    <property type="term" value="P:regulation of transcription by RNA polymerase II"/>
    <property type="evidence" value="ECO:0007669"/>
    <property type="project" value="InterPro"/>
</dbReference>
<feature type="domain" description="Cyclin-like" evidence="3">
    <location>
        <begin position="146"/>
        <end position="236"/>
    </location>
</feature>
<dbReference type="GO" id="GO:0016538">
    <property type="term" value="F:cyclin-dependent protein serine/threonine kinase regulator activity"/>
    <property type="evidence" value="ECO:0007669"/>
    <property type="project" value="InterPro"/>
</dbReference>
<dbReference type="SUPFAM" id="SSF47954">
    <property type="entry name" value="Cyclin-like"/>
    <property type="match status" value="2"/>
</dbReference>
<reference evidence="4" key="1">
    <citation type="submission" date="2023-08" db="EMBL/GenBank/DDBJ databases">
        <title>Draft sequence of the Babesia gibsoni genome.</title>
        <authorList>
            <person name="Yamagishi J.Y."/>
            <person name="Xuan X.X."/>
        </authorList>
    </citation>
    <scope>NUCLEOTIDE SEQUENCE</scope>
    <source>
        <strain evidence="4">Azabu</strain>
    </source>
</reference>
<accession>A0AAD8P7Q1</accession>
<comment type="caution">
    <text evidence="4">The sequence shown here is derived from an EMBL/GenBank/DDBJ whole genome shotgun (WGS) entry which is preliminary data.</text>
</comment>
<dbReference type="AlphaFoldDB" id="A0AAD8P7Q1"/>